<evidence type="ECO:0000256" key="4">
    <source>
        <dbReference type="ARBA" id="ARBA00022777"/>
    </source>
</evidence>
<dbReference type="Gene3D" id="1.10.510.10">
    <property type="entry name" value="Transferase(Phosphotransferase) domain 1"/>
    <property type="match status" value="1"/>
</dbReference>
<keyword evidence="4 7" id="KW-0418">Kinase</keyword>
<dbReference type="Pfam" id="PF07714">
    <property type="entry name" value="PK_Tyr_Ser-Thr"/>
    <property type="match status" value="1"/>
</dbReference>
<dbReference type="PANTHER" id="PTHR27002">
    <property type="entry name" value="RECEPTOR-LIKE SERINE/THREONINE-PROTEIN KINASE SD1-8"/>
    <property type="match status" value="1"/>
</dbReference>
<dbReference type="InterPro" id="IPR001245">
    <property type="entry name" value="Ser-Thr/Tyr_kinase_cat_dom"/>
</dbReference>
<sequence length="194" mass="22479">MSLEYAMQGQFSNKSDLYSFGVLILEIISAKKNSSFYQSDHAEDLLSHTWRLWKNGTPMDPTIGDSYTRNEVIKCIHISLLCVQEVPYDRPSMAFIVLMLNSYSSIRIRSICNQVYWCCANWIQKSQLAWFVHSIWYWGRRKSISPLASDKAFLGPNKLILDELFAYLRWPKGLELEKDTCSEASHKVDSMVCE</sequence>
<accession>A0A438G6H4</accession>
<gene>
    <name evidence="7" type="primary">CRK10_6</name>
    <name evidence="7" type="ORF">CK203_065009</name>
</gene>
<evidence type="ECO:0000256" key="1">
    <source>
        <dbReference type="ARBA" id="ARBA00022527"/>
    </source>
</evidence>
<evidence type="ECO:0000256" key="3">
    <source>
        <dbReference type="ARBA" id="ARBA00022741"/>
    </source>
</evidence>
<keyword evidence="5" id="KW-0067">ATP-binding</keyword>
<evidence type="ECO:0000256" key="5">
    <source>
        <dbReference type="ARBA" id="ARBA00022840"/>
    </source>
</evidence>
<evidence type="ECO:0000259" key="6">
    <source>
        <dbReference type="Pfam" id="PF07714"/>
    </source>
</evidence>
<protein>
    <submittedName>
        <fullName evidence="7">Cysteine-rich receptor-like protein kinase 10</fullName>
    </submittedName>
</protein>
<dbReference type="SUPFAM" id="SSF56112">
    <property type="entry name" value="Protein kinase-like (PK-like)"/>
    <property type="match status" value="1"/>
</dbReference>
<keyword evidence="2" id="KW-0808">Transferase</keyword>
<dbReference type="EMBL" id="QGNW01000567">
    <property type="protein sequence ID" value="RVW67764.1"/>
    <property type="molecule type" value="Genomic_DNA"/>
</dbReference>
<evidence type="ECO:0000256" key="2">
    <source>
        <dbReference type="ARBA" id="ARBA00022679"/>
    </source>
</evidence>
<evidence type="ECO:0000313" key="8">
    <source>
        <dbReference type="Proteomes" id="UP000288805"/>
    </source>
</evidence>
<dbReference type="GO" id="GO:0004674">
    <property type="term" value="F:protein serine/threonine kinase activity"/>
    <property type="evidence" value="ECO:0007669"/>
    <property type="project" value="UniProtKB-KW"/>
</dbReference>
<keyword evidence="7" id="KW-0675">Receptor</keyword>
<dbReference type="Proteomes" id="UP000288805">
    <property type="component" value="Unassembled WGS sequence"/>
</dbReference>
<evidence type="ECO:0000313" key="7">
    <source>
        <dbReference type="EMBL" id="RVW67764.1"/>
    </source>
</evidence>
<dbReference type="OrthoDB" id="1700189at2759"/>
<keyword evidence="1" id="KW-0723">Serine/threonine-protein kinase</keyword>
<keyword evidence="3" id="KW-0547">Nucleotide-binding</keyword>
<feature type="domain" description="Serine-threonine/tyrosine-protein kinase catalytic" evidence="6">
    <location>
        <begin position="1"/>
        <end position="97"/>
    </location>
</feature>
<dbReference type="InterPro" id="IPR011009">
    <property type="entry name" value="Kinase-like_dom_sf"/>
</dbReference>
<dbReference type="AlphaFoldDB" id="A0A438G6H4"/>
<comment type="caution">
    <text evidence="7">The sequence shown here is derived from an EMBL/GenBank/DDBJ whole genome shotgun (WGS) entry which is preliminary data.</text>
</comment>
<name>A0A438G6H4_VITVI</name>
<proteinExistence type="predicted"/>
<dbReference type="GO" id="GO:0005524">
    <property type="term" value="F:ATP binding"/>
    <property type="evidence" value="ECO:0007669"/>
    <property type="project" value="UniProtKB-KW"/>
</dbReference>
<reference evidence="7 8" key="1">
    <citation type="journal article" date="2018" name="PLoS Genet.">
        <title>Population sequencing reveals clonal diversity and ancestral inbreeding in the grapevine cultivar Chardonnay.</title>
        <authorList>
            <person name="Roach M.J."/>
            <person name="Johnson D.L."/>
            <person name="Bohlmann J."/>
            <person name="van Vuuren H.J."/>
            <person name="Jones S.J."/>
            <person name="Pretorius I.S."/>
            <person name="Schmidt S.A."/>
            <person name="Borneman A.R."/>
        </authorList>
    </citation>
    <scope>NUCLEOTIDE SEQUENCE [LARGE SCALE GENOMIC DNA]</scope>
    <source>
        <strain evidence="8">cv. Chardonnay</strain>
        <tissue evidence="7">Leaf</tissue>
    </source>
</reference>
<organism evidence="7 8">
    <name type="scientific">Vitis vinifera</name>
    <name type="common">Grape</name>
    <dbReference type="NCBI Taxonomy" id="29760"/>
    <lineage>
        <taxon>Eukaryota</taxon>
        <taxon>Viridiplantae</taxon>
        <taxon>Streptophyta</taxon>
        <taxon>Embryophyta</taxon>
        <taxon>Tracheophyta</taxon>
        <taxon>Spermatophyta</taxon>
        <taxon>Magnoliopsida</taxon>
        <taxon>eudicotyledons</taxon>
        <taxon>Gunneridae</taxon>
        <taxon>Pentapetalae</taxon>
        <taxon>rosids</taxon>
        <taxon>Vitales</taxon>
        <taxon>Vitaceae</taxon>
        <taxon>Viteae</taxon>
        <taxon>Vitis</taxon>
    </lineage>
</organism>
<dbReference type="PANTHER" id="PTHR27002:SF1050">
    <property type="entry name" value="CYSTEINE-RICH RECEPTOR-LIKE PROTEIN KINASE 5"/>
    <property type="match status" value="1"/>
</dbReference>